<feature type="transmembrane region" description="Helical" evidence="2">
    <location>
        <begin position="287"/>
        <end position="306"/>
    </location>
</feature>
<dbReference type="EMBL" id="LATX01002281">
    <property type="protein sequence ID" value="KTB31912.1"/>
    <property type="molecule type" value="Genomic_DNA"/>
</dbReference>
<reference evidence="3 4" key="1">
    <citation type="submission" date="2015-12" db="EMBL/GenBank/DDBJ databases">
        <title>Draft genome sequence of Moniliophthora roreri, the causal agent of frosty pod rot of cacao.</title>
        <authorList>
            <person name="Aime M.C."/>
            <person name="Diaz-Valderrama J.R."/>
            <person name="Kijpornyongpan T."/>
            <person name="Phillips-Mora W."/>
        </authorList>
    </citation>
    <scope>NUCLEOTIDE SEQUENCE [LARGE SCALE GENOMIC DNA]</scope>
    <source>
        <strain evidence="3 4">MCA 2952</strain>
    </source>
</reference>
<name>A0A0W0F6I8_MONRR</name>
<keyword evidence="2" id="KW-1133">Transmembrane helix</keyword>
<evidence type="ECO:0000256" key="1">
    <source>
        <dbReference type="SAM" id="MobiDB-lite"/>
    </source>
</evidence>
<dbReference type="Proteomes" id="UP000054988">
    <property type="component" value="Unassembled WGS sequence"/>
</dbReference>
<evidence type="ECO:0000313" key="4">
    <source>
        <dbReference type="Proteomes" id="UP000054988"/>
    </source>
</evidence>
<evidence type="ECO:0000313" key="3">
    <source>
        <dbReference type="EMBL" id="KTB31912.1"/>
    </source>
</evidence>
<feature type="region of interest" description="Disordered" evidence="1">
    <location>
        <begin position="336"/>
        <end position="368"/>
    </location>
</feature>
<accession>A0A0W0F6I8</accession>
<proteinExistence type="predicted"/>
<comment type="caution">
    <text evidence="3">The sequence shown here is derived from an EMBL/GenBank/DDBJ whole genome shotgun (WGS) entry which is preliminary data.</text>
</comment>
<dbReference type="AlphaFoldDB" id="A0A0W0F6I8"/>
<keyword evidence="2" id="KW-0812">Transmembrane</keyword>
<feature type="transmembrane region" description="Helical" evidence="2">
    <location>
        <begin position="127"/>
        <end position="147"/>
    </location>
</feature>
<feature type="transmembrane region" description="Helical" evidence="2">
    <location>
        <begin position="242"/>
        <end position="266"/>
    </location>
</feature>
<organism evidence="3 4">
    <name type="scientific">Moniliophthora roreri</name>
    <name type="common">Frosty pod rot fungus</name>
    <name type="synonym">Monilia roreri</name>
    <dbReference type="NCBI Taxonomy" id="221103"/>
    <lineage>
        <taxon>Eukaryota</taxon>
        <taxon>Fungi</taxon>
        <taxon>Dikarya</taxon>
        <taxon>Basidiomycota</taxon>
        <taxon>Agaricomycotina</taxon>
        <taxon>Agaricomycetes</taxon>
        <taxon>Agaricomycetidae</taxon>
        <taxon>Agaricales</taxon>
        <taxon>Marasmiineae</taxon>
        <taxon>Marasmiaceae</taxon>
        <taxon>Moniliophthora</taxon>
    </lineage>
</organism>
<sequence length="368" mass="39933">MSTILASYIVSLHSRPPVTSFCDSELFMDGLTPEVRFRRKICNIFVDAAKDISGGWLASPPVMSTIPHNMSGPPSLELSSELYNATVVISPSEIEQNSIIAVVSFSVCPSNLINLISIDGSNLQVMYFTYVVLFVLSTMFVVVYTMIDVGYAIVKSAVDDGLQRATVYSIQQLVAVLLNTTADCMLIHRCYLIWNSDKCIALPLILASAVINGVGIGCSILHGLSEAHKLRSSLSADTICVMYYISTAVVESVLTLLTAGRIWWIHRAVHAHGIGTSDTFIRSITRIILESGIIYPIFSIATMIIAKGLGSPFDPFPLVPLSGAIVPTLILVQSAPPGSPSDSRHSRPEFEPQYNHIAGRRGASGQWE</sequence>
<feature type="transmembrane region" description="Helical" evidence="2">
    <location>
        <begin position="199"/>
        <end position="222"/>
    </location>
</feature>
<evidence type="ECO:0000256" key="2">
    <source>
        <dbReference type="SAM" id="Phobius"/>
    </source>
</evidence>
<protein>
    <submittedName>
        <fullName evidence="3">Uncharacterized protein</fullName>
    </submittedName>
</protein>
<gene>
    <name evidence="3" type="ORF">WG66_15504</name>
</gene>
<keyword evidence="2" id="KW-0472">Membrane</keyword>